<dbReference type="PANTHER" id="PTHR43135:SF3">
    <property type="entry name" value="ALPHA-D-RIBOSE 1-METHYLPHOSPHONATE 5-TRIPHOSPHATE DIPHOSPHATASE"/>
    <property type="match status" value="1"/>
</dbReference>
<dbReference type="InterPro" id="IPR032466">
    <property type="entry name" value="Metal_Hydrolase"/>
</dbReference>
<evidence type="ECO:0000256" key="1">
    <source>
        <dbReference type="SAM" id="SignalP"/>
    </source>
</evidence>
<feature type="domain" description="Amidohydrolase-related" evidence="2">
    <location>
        <begin position="310"/>
        <end position="407"/>
    </location>
</feature>
<evidence type="ECO:0000313" key="3">
    <source>
        <dbReference type="EMBL" id="QJQ31089.1"/>
    </source>
</evidence>
<dbReference type="GO" id="GO:0016810">
    <property type="term" value="F:hydrolase activity, acting on carbon-nitrogen (but not peptide) bonds"/>
    <property type="evidence" value="ECO:0007669"/>
    <property type="project" value="InterPro"/>
</dbReference>
<dbReference type="InterPro" id="IPR051781">
    <property type="entry name" value="Metallo-dep_Hydrolase"/>
</dbReference>
<name>A0A6M4ASP9_9SPHN</name>
<gene>
    <name evidence="3" type="ORF">GV829_00340</name>
</gene>
<dbReference type="SUPFAM" id="SSF51556">
    <property type="entry name" value="Metallo-dependent hydrolases"/>
    <property type="match status" value="1"/>
</dbReference>
<dbReference type="KEGG" id="slan:GV829_00340"/>
<dbReference type="InterPro" id="IPR011059">
    <property type="entry name" value="Metal-dep_hydrolase_composite"/>
</dbReference>
<dbReference type="Pfam" id="PF01979">
    <property type="entry name" value="Amidohydro_1"/>
    <property type="match status" value="1"/>
</dbReference>
<feature type="signal peptide" evidence="1">
    <location>
        <begin position="1"/>
        <end position="33"/>
    </location>
</feature>
<dbReference type="EMBL" id="CP053015">
    <property type="protein sequence ID" value="QJQ31089.1"/>
    <property type="molecule type" value="Genomic_DNA"/>
</dbReference>
<evidence type="ECO:0000259" key="2">
    <source>
        <dbReference type="Pfam" id="PF01979"/>
    </source>
</evidence>
<keyword evidence="1" id="KW-0732">Signal</keyword>
<dbReference type="AlphaFoldDB" id="A0A6M4ASP9"/>
<dbReference type="SUPFAM" id="SSF51338">
    <property type="entry name" value="Composite domain of metallo-dependent hydrolases"/>
    <property type="match status" value="1"/>
</dbReference>
<organism evidence="3 4">
    <name type="scientific">Sphingomonas lacunae</name>
    <dbReference type="NCBI Taxonomy" id="2698828"/>
    <lineage>
        <taxon>Bacteria</taxon>
        <taxon>Pseudomonadati</taxon>
        <taxon>Pseudomonadota</taxon>
        <taxon>Alphaproteobacteria</taxon>
        <taxon>Sphingomonadales</taxon>
        <taxon>Sphingomonadaceae</taxon>
        <taxon>Sphingomonas</taxon>
    </lineage>
</organism>
<dbReference type="Proteomes" id="UP000503018">
    <property type="component" value="Chromosome"/>
</dbReference>
<reference evidence="3 4" key="1">
    <citation type="submission" date="2020-01" db="EMBL/GenBank/DDBJ databases">
        <title>Sphingomonas sp. strain CSW-10.</title>
        <authorList>
            <person name="Chen W.-M."/>
        </authorList>
    </citation>
    <scope>NUCLEOTIDE SEQUENCE [LARGE SCALE GENOMIC DNA]</scope>
    <source>
        <strain evidence="3 4">CSW-10</strain>
    </source>
</reference>
<dbReference type="PANTHER" id="PTHR43135">
    <property type="entry name" value="ALPHA-D-RIBOSE 1-METHYLPHOSPHONATE 5-TRIPHOSPHATE DIPHOSPHATASE"/>
    <property type="match status" value="1"/>
</dbReference>
<keyword evidence="4" id="KW-1185">Reference proteome</keyword>
<feature type="chain" id="PRO_5027065654" evidence="1">
    <location>
        <begin position="34"/>
        <end position="447"/>
    </location>
</feature>
<dbReference type="Gene3D" id="3.20.20.140">
    <property type="entry name" value="Metal-dependent hydrolases"/>
    <property type="match status" value="1"/>
</dbReference>
<sequence length="447" mass="46282">MSAARRSKRLTLWGATGIALAFAGALFAAKANAQTVAITNARLVIGDGTAPVENGTVVIRNGRVVAAGAGVAVPAGVPSVDAAGQYVTPGIVAGFSRVGIVEVEAVDGTNDASAPSSVFNAAIDISPALNPLGTPVAVNRLAGVTRALVYPGRSSGLFNGRGALVDLGDDPDMLTRAGLFQYVELGETGARRAGGSRPAAILLFRQMLAEARDFGRNPAAYDGRSRDSLLTRADAEALLRVLDGRDRLFIKVERASDILSVIRLLGEFPQIRPTLVGVTEGWQVAPQIAAAGIPVIASALNDLPDTFEQLGATQSNIGRMRAAGVSVAIGLVDDNETHKLGYARQYAGNLVALTRMPGASGLSWDQAFASITSGPAAAAGVDADVGSLRPGRVGDVVIWDGDPLELSSAPVAIYVDGVAQPLTSRQLDLRDRYLSPVEGDLPNAYDR</sequence>
<protein>
    <submittedName>
        <fullName evidence="3">Amidohydrolase family protein</fullName>
    </submittedName>
</protein>
<dbReference type="RefSeq" id="WP_169943301.1">
    <property type="nucleotide sequence ID" value="NZ_CP053015.1"/>
</dbReference>
<dbReference type="InterPro" id="IPR006680">
    <property type="entry name" value="Amidohydro-rel"/>
</dbReference>
<accession>A0A6M4ASP9</accession>
<evidence type="ECO:0000313" key="4">
    <source>
        <dbReference type="Proteomes" id="UP000503018"/>
    </source>
</evidence>
<dbReference type="Gene3D" id="2.30.40.10">
    <property type="entry name" value="Urease, subunit C, domain 1"/>
    <property type="match status" value="1"/>
</dbReference>
<keyword evidence="3" id="KW-0378">Hydrolase</keyword>
<proteinExistence type="predicted"/>